<evidence type="ECO:0000256" key="5">
    <source>
        <dbReference type="ARBA" id="ARBA00009119"/>
    </source>
</evidence>
<dbReference type="CDD" id="cd03829">
    <property type="entry name" value="Sina"/>
    <property type="match status" value="1"/>
</dbReference>
<evidence type="ECO:0000256" key="14">
    <source>
        <dbReference type="PROSITE-ProRule" id="PRU00455"/>
    </source>
</evidence>
<dbReference type="SUPFAM" id="SSF57850">
    <property type="entry name" value="RING/U-box"/>
    <property type="match status" value="1"/>
</dbReference>
<reference evidence="19" key="1">
    <citation type="submission" date="2025-08" db="UniProtKB">
        <authorList>
            <consortium name="Ensembl"/>
        </authorList>
    </citation>
    <scope>IDENTIFICATION</scope>
</reference>
<comment type="domain">
    <text evidence="15">The SBD domain (substrate-binding domain) mediates the interaction with substrate proteins. It is related to the TRAF family.</text>
</comment>
<evidence type="ECO:0000256" key="13">
    <source>
        <dbReference type="ARBA" id="ARBA00023242"/>
    </source>
</evidence>
<keyword evidence="12 15" id="KW-0862">Zinc</keyword>
<evidence type="ECO:0000256" key="9">
    <source>
        <dbReference type="ARBA" id="ARBA00022723"/>
    </source>
</evidence>
<comment type="catalytic activity">
    <reaction evidence="1 15">
        <text>S-ubiquitinyl-[E2 ubiquitin-conjugating enzyme]-L-cysteine + [acceptor protein]-L-lysine = [E2 ubiquitin-conjugating enzyme]-L-cysteine + N(6)-ubiquitinyl-[acceptor protein]-L-lysine.</text>
        <dbReference type="EC" id="2.3.2.27"/>
    </reaction>
</comment>
<dbReference type="GO" id="GO:0030154">
    <property type="term" value="P:cell differentiation"/>
    <property type="evidence" value="ECO:0007669"/>
    <property type="project" value="UniProtKB-ARBA"/>
</dbReference>
<dbReference type="Pfam" id="PF21361">
    <property type="entry name" value="Sina_ZnF"/>
    <property type="match status" value="1"/>
</dbReference>
<evidence type="ECO:0000256" key="4">
    <source>
        <dbReference type="ARBA" id="ARBA00004906"/>
    </source>
</evidence>
<dbReference type="FunFam" id="3.30.40.10:FF:000063">
    <property type="entry name" value="E3 ubiquitin-protein ligase"/>
    <property type="match status" value="1"/>
</dbReference>
<evidence type="ECO:0000256" key="2">
    <source>
        <dbReference type="ARBA" id="ARBA00004123"/>
    </source>
</evidence>
<evidence type="ECO:0000256" key="3">
    <source>
        <dbReference type="ARBA" id="ARBA00004496"/>
    </source>
</evidence>
<dbReference type="PROSITE" id="PS51081">
    <property type="entry name" value="ZF_SIAH"/>
    <property type="match status" value="1"/>
</dbReference>
<keyword evidence="10 14" id="KW-0863">Zinc-finger</keyword>
<keyword evidence="8" id="KW-0808">Transferase</keyword>
<evidence type="ECO:0000256" key="8">
    <source>
        <dbReference type="ARBA" id="ARBA00022679"/>
    </source>
</evidence>
<feature type="domain" description="RING-type" evidence="17">
    <location>
        <begin position="42"/>
        <end position="77"/>
    </location>
</feature>
<dbReference type="InterPro" id="IPR008974">
    <property type="entry name" value="TRAF-like"/>
</dbReference>
<dbReference type="EC" id="2.3.2.27" evidence="15"/>
<dbReference type="Gene3D" id="2.60.210.10">
    <property type="entry name" value="Apoptosis, Tumor Necrosis Factor Receptor Associated Protein 2, Chain A"/>
    <property type="match status" value="1"/>
</dbReference>
<dbReference type="GO" id="GO:0043161">
    <property type="term" value="P:proteasome-mediated ubiquitin-dependent protein catabolic process"/>
    <property type="evidence" value="ECO:0007669"/>
    <property type="project" value="TreeGrafter"/>
</dbReference>
<keyword evidence="6" id="KW-0217">Developmental protein</keyword>
<evidence type="ECO:0000256" key="1">
    <source>
        <dbReference type="ARBA" id="ARBA00000900"/>
    </source>
</evidence>
<dbReference type="FunFam" id="3.30.40.10:FF:000041">
    <property type="entry name" value="E3 ubiquitin-protein ligase SINAT3"/>
    <property type="match status" value="1"/>
</dbReference>
<dbReference type="FunFam" id="2.60.210.10:FF:000002">
    <property type="entry name" value="E3 ubiquitin-protein ligase"/>
    <property type="match status" value="1"/>
</dbReference>
<dbReference type="Gene3D" id="3.30.40.10">
    <property type="entry name" value="Zinc/RING finger domain, C3HC4 (zinc finger)"/>
    <property type="match status" value="2"/>
</dbReference>
<evidence type="ECO:0000256" key="6">
    <source>
        <dbReference type="ARBA" id="ARBA00022473"/>
    </source>
</evidence>
<keyword evidence="13" id="KW-0539">Nucleus</keyword>
<evidence type="ECO:0000259" key="17">
    <source>
        <dbReference type="PROSITE" id="PS50089"/>
    </source>
</evidence>
<dbReference type="AlphaFoldDB" id="A0A8C6D7B8"/>
<sequence length="284" mass="31636">MSRQVERDLPHGTSNGAPSSRREPVLKGTTASNSDLASLFECPVCFNYVLPPILQCQNGHLVCSDCRPKLTRCPTCRGPLTSIRNLAMEKVANSVLFPCKYASAGCEITMPPTGKADHEEYCEFRPCCCPCPGASCGWQGSTDAVLPHLMQHYDESIITLQGEVVVFLAVNINHPGTLDWVMIQYCFGFHFILFLEKLESYDGHQKFFAVVQLIGTREQAENFTYRLELNGNRRRLIWEATPLSIHERFATAIMNSDCLVFDPGLAELFAEDGNLSIDVTISMC</sequence>
<feature type="domain" description="SIAH-type" evidence="18">
    <location>
        <begin position="94"/>
        <end position="154"/>
    </location>
</feature>
<dbReference type="SUPFAM" id="SSF49599">
    <property type="entry name" value="TRAF domain-like"/>
    <property type="match status" value="1"/>
</dbReference>
<dbReference type="Ensembl" id="ENSMMST00000012038.1">
    <property type="protein sequence ID" value="ENSMMSP00000010900.1"/>
    <property type="gene ID" value="ENSMMSG00000008384.1"/>
</dbReference>
<organism evidence="19 20">
    <name type="scientific">Moschus moschiferus</name>
    <name type="common">Siberian musk deer</name>
    <name type="synonym">Moschus sibiricus</name>
    <dbReference type="NCBI Taxonomy" id="68415"/>
    <lineage>
        <taxon>Eukaryota</taxon>
        <taxon>Metazoa</taxon>
        <taxon>Chordata</taxon>
        <taxon>Craniata</taxon>
        <taxon>Vertebrata</taxon>
        <taxon>Euteleostomi</taxon>
        <taxon>Mammalia</taxon>
        <taxon>Eutheria</taxon>
        <taxon>Laurasiatheria</taxon>
        <taxon>Artiodactyla</taxon>
        <taxon>Ruminantia</taxon>
        <taxon>Pecora</taxon>
        <taxon>Moschidae</taxon>
        <taxon>Moschus</taxon>
    </lineage>
</organism>
<evidence type="ECO:0000256" key="11">
    <source>
        <dbReference type="ARBA" id="ARBA00022786"/>
    </source>
</evidence>
<dbReference type="InterPro" id="IPR001841">
    <property type="entry name" value="Znf_RING"/>
</dbReference>
<comment type="similarity">
    <text evidence="5 15">Belongs to the SINA (Seven in absentia) family.</text>
</comment>
<protein>
    <recommendedName>
        <fullName evidence="15">E3 ubiquitin-protein ligase</fullName>
        <ecNumber evidence="15">2.3.2.27</ecNumber>
    </recommendedName>
</protein>
<dbReference type="InterPro" id="IPR018121">
    <property type="entry name" value="7-in-absentia-prot_TRAF-dom"/>
</dbReference>
<dbReference type="PANTHER" id="PTHR45877:SF7">
    <property type="entry name" value="E3 UBIQUITIN-PROTEIN LIGASE SIAH1"/>
    <property type="match status" value="1"/>
</dbReference>
<keyword evidence="20" id="KW-1185">Reference proteome</keyword>
<keyword evidence="9 15" id="KW-0479">Metal-binding</keyword>
<evidence type="ECO:0000256" key="12">
    <source>
        <dbReference type="ARBA" id="ARBA00022833"/>
    </source>
</evidence>
<dbReference type="InterPro" id="IPR013010">
    <property type="entry name" value="Znf_SIAH"/>
</dbReference>
<dbReference type="UniPathway" id="UPA00143"/>
<accession>A0A8C6D7B8</accession>
<keyword evidence="11 15" id="KW-0833">Ubl conjugation pathway</keyword>
<comment type="pathway">
    <text evidence="4 15">Protein modification; protein ubiquitination.</text>
</comment>
<dbReference type="Pfam" id="PF03145">
    <property type="entry name" value="Sina_TRAF"/>
    <property type="match status" value="1"/>
</dbReference>
<evidence type="ECO:0000256" key="7">
    <source>
        <dbReference type="ARBA" id="ARBA00022490"/>
    </source>
</evidence>
<dbReference type="PANTHER" id="PTHR45877">
    <property type="entry name" value="E3 UBIQUITIN-PROTEIN LIGASE SIAH2"/>
    <property type="match status" value="1"/>
</dbReference>
<dbReference type="GO" id="GO:0008270">
    <property type="term" value="F:zinc ion binding"/>
    <property type="evidence" value="ECO:0007669"/>
    <property type="project" value="UniProtKB-KW"/>
</dbReference>
<dbReference type="InterPro" id="IPR049548">
    <property type="entry name" value="Sina-like_RING"/>
</dbReference>
<dbReference type="GO" id="GO:0005737">
    <property type="term" value="C:cytoplasm"/>
    <property type="evidence" value="ECO:0007669"/>
    <property type="project" value="UniProtKB-SubCell"/>
</dbReference>
<dbReference type="GO" id="GO:0031624">
    <property type="term" value="F:ubiquitin conjugating enzyme binding"/>
    <property type="evidence" value="ECO:0007669"/>
    <property type="project" value="TreeGrafter"/>
</dbReference>
<evidence type="ECO:0000313" key="19">
    <source>
        <dbReference type="Ensembl" id="ENSMMSP00000010900.1"/>
    </source>
</evidence>
<evidence type="ECO:0000256" key="16">
    <source>
        <dbReference type="SAM" id="MobiDB-lite"/>
    </source>
</evidence>
<comment type="domain">
    <text evidence="15">The RING-type zinc finger domain is essential for ubiquitin ligase activity.</text>
</comment>
<evidence type="ECO:0000256" key="10">
    <source>
        <dbReference type="ARBA" id="ARBA00022771"/>
    </source>
</evidence>
<dbReference type="InterPro" id="IPR004162">
    <property type="entry name" value="SINA-like_animal"/>
</dbReference>
<dbReference type="PROSITE" id="PS50089">
    <property type="entry name" value="ZF_RING_2"/>
    <property type="match status" value="1"/>
</dbReference>
<name>A0A8C6D7B8_MOSMO</name>
<dbReference type="GO" id="GO:0061630">
    <property type="term" value="F:ubiquitin protein ligase activity"/>
    <property type="evidence" value="ECO:0007669"/>
    <property type="project" value="UniProtKB-EC"/>
</dbReference>
<evidence type="ECO:0000259" key="18">
    <source>
        <dbReference type="PROSITE" id="PS51081"/>
    </source>
</evidence>
<dbReference type="Proteomes" id="UP000694544">
    <property type="component" value="Unplaced"/>
</dbReference>
<dbReference type="GeneTree" id="ENSGT00940000154837"/>
<dbReference type="InterPro" id="IPR013083">
    <property type="entry name" value="Znf_RING/FYVE/PHD"/>
</dbReference>
<dbReference type="GO" id="GO:0016567">
    <property type="term" value="P:protein ubiquitination"/>
    <property type="evidence" value="ECO:0007669"/>
    <property type="project" value="UniProtKB-UniPathway"/>
</dbReference>
<reference evidence="19" key="2">
    <citation type="submission" date="2025-09" db="UniProtKB">
        <authorList>
            <consortium name="Ensembl"/>
        </authorList>
    </citation>
    <scope>IDENTIFICATION</scope>
</reference>
<comment type="function">
    <text evidence="15">E3 ubiquitin-protein ligase that mediates ubiquitination and subsequent proteasomal degradation of target proteins. E3 ubiquitin ligases accept ubiquitin from an E2 ubiquitin-conjugating enzyme in the form of a thioester and then directly transfers the ubiquitin to targeted substrates.</text>
</comment>
<feature type="compositionally biased region" description="Basic and acidic residues" evidence="16">
    <location>
        <begin position="1"/>
        <end position="10"/>
    </location>
</feature>
<dbReference type="Pfam" id="PF21362">
    <property type="entry name" value="Sina_RING"/>
    <property type="match status" value="1"/>
</dbReference>
<feature type="region of interest" description="Disordered" evidence="16">
    <location>
        <begin position="1"/>
        <end position="27"/>
    </location>
</feature>
<proteinExistence type="inferred from homology"/>
<comment type="subcellular location">
    <subcellularLocation>
        <location evidence="3">Cytoplasm</location>
    </subcellularLocation>
    <subcellularLocation>
        <location evidence="2">Nucleus</location>
    </subcellularLocation>
</comment>
<keyword evidence="7" id="KW-0963">Cytoplasm</keyword>
<dbReference type="GO" id="GO:0005634">
    <property type="term" value="C:nucleus"/>
    <property type="evidence" value="ECO:0007669"/>
    <property type="project" value="UniProtKB-SubCell"/>
</dbReference>
<evidence type="ECO:0000256" key="15">
    <source>
        <dbReference type="RuleBase" id="RU201113"/>
    </source>
</evidence>
<evidence type="ECO:0000313" key="20">
    <source>
        <dbReference type="Proteomes" id="UP000694544"/>
    </source>
</evidence>